<dbReference type="EMBL" id="AFHS01000070">
    <property type="protein sequence ID" value="EGK06892.1"/>
    <property type="molecule type" value="Genomic_DNA"/>
</dbReference>
<comment type="caution">
    <text evidence="1">The sequence shown here is derived from an EMBL/GenBank/DDBJ whole genome shotgun (WGS) entry which is preliminary data.</text>
</comment>
<evidence type="ECO:0000313" key="2">
    <source>
        <dbReference type="Proteomes" id="UP000004207"/>
    </source>
</evidence>
<dbReference type="GO" id="GO:0042132">
    <property type="term" value="F:fructose 1,6-bisphosphate 1-phosphatase activity"/>
    <property type="evidence" value="ECO:0007669"/>
    <property type="project" value="UniProtKB-EC"/>
</dbReference>
<organism evidence="1 2">
    <name type="scientific">Kingella kingae ATCC 23330</name>
    <dbReference type="NCBI Taxonomy" id="887327"/>
    <lineage>
        <taxon>Bacteria</taxon>
        <taxon>Pseudomonadati</taxon>
        <taxon>Pseudomonadota</taxon>
        <taxon>Betaproteobacteria</taxon>
        <taxon>Neisseriales</taxon>
        <taxon>Neisseriaceae</taxon>
        <taxon>Kingella</taxon>
    </lineage>
</organism>
<dbReference type="HOGENOM" id="CLU_3252791_0_0_4"/>
<dbReference type="Proteomes" id="UP000004207">
    <property type="component" value="Unassembled WGS sequence"/>
</dbReference>
<gene>
    <name evidence="1" type="primary">glpX</name>
    <name evidence="1" type="ORF">HMPREF0476_2013</name>
</gene>
<keyword evidence="1" id="KW-0378">Hydrolase</keyword>
<accession>F5S9Y0</accession>
<proteinExistence type="predicted"/>
<keyword evidence="2" id="KW-1185">Reference proteome</keyword>
<sequence length="42" mass="4659">MGQGDNARRVQIALKSVINAVPLRFHLTIGILARPSSLHLFF</sequence>
<dbReference type="AlphaFoldDB" id="F5S9Y0"/>
<dbReference type="EC" id="3.1.3.11" evidence="1"/>
<evidence type="ECO:0000313" key="1">
    <source>
        <dbReference type="EMBL" id="EGK06892.1"/>
    </source>
</evidence>
<name>F5S9Y0_KINKI</name>
<reference evidence="1 2" key="1">
    <citation type="submission" date="2011-04" db="EMBL/GenBank/DDBJ databases">
        <authorList>
            <person name="Muzny D."/>
            <person name="Qin X."/>
            <person name="Deng J."/>
            <person name="Jiang H."/>
            <person name="Liu Y."/>
            <person name="Qu J."/>
            <person name="Song X.-Z."/>
            <person name="Zhang L."/>
            <person name="Thornton R."/>
            <person name="Coyle M."/>
            <person name="Francisco L."/>
            <person name="Jackson L."/>
            <person name="Javaid M."/>
            <person name="Korchina V."/>
            <person name="Kovar C."/>
            <person name="Mata R."/>
            <person name="Mathew T."/>
            <person name="Ngo R."/>
            <person name="Nguyen L."/>
            <person name="Nguyen N."/>
            <person name="Okwuonu G."/>
            <person name="Ongeri F."/>
            <person name="Pham C."/>
            <person name="Simmons D."/>
            <person name="Wilczek-Boney K."/>
            <person name="Hale W."/>
            <person name="Jakkamsetti A."/>
            <person name="Pham P."/>
            <person name="Ruth R."/>
            <person name="San Lucas F."/>
            <person name="Warren J."/>
            <person name="Zhang J."/>
            <person name="Zhao Z."/>
            <person name="Zhou C."/>
            <person name="Zhu D."/>
            <person name="Lee S."/>
            <person name="Bess C."/>
            <person name="Blankenburg K."/>
            <person name="Forbes L."/>
            <person name="Fu Q."/>
            <person name="Gubbala S."/>
            <person name="Hirani K."/>
            <person name="Jayaseelan J.C."/>
            <person name="Lara F."/>
            <person name="Munidasa M."/>
            <person name="Palculict T."/>
            <person name="Patil S."/>
            <person name="Pu L.-L."/>
            <person name="Saada N."/>
            <person name="Tang L."/>
            <person name="Weissenberger G."/>
            <person name="Zhu Y."/>
            <person name="Hemphill L."/>
            <person name="Shang Y."/>
            <person name="Youmans B."/>
            <person name="Ayvaz T."/>
            <person name="Ross M."/>
            <person name="Santibanez J."/>
            <person name="Aqrawi P."/>
            <person name="Gross S."/>
            <person name="Joshi V."/>
            <person name="Fowler G."/>
            <person name="Nazareth L."/>
            <person name="Reid J."/>
            <person name="Worley K."/>
            <person name="Petrosino J."/>
            <person name="Highlander S."/>
            <person name="Gibbs R."/>
        </authorList>
    </citation>
    <scope>NUCLEOTIDE SEQUENCE [LARGE SCALE GENOMIC DNA]</scope>
    <source>
        <strain evidence="1 2">ATCC 23330</strain>
    </source>
</reference>
<protein>
    <submittedName>
        <fullName evidence="1">Fructose-1,6-bisphosphatase</fullName>
        <ecNumber evidence="1">3.1.3.11</ecNumber>
    </submittedName>
</protein>